<evidence type="ECO:0000313" key="15">
    <source>
        <dbReference type="EMBL" id="AAS95368.1"/>
    </source>
</evidence>
<evidence type="ECO:0000259" key="11">
    <source>
        <dbReference type="PROSITE" id="PS50109"/>
    </source>
</evidence>
<dbReference type="Pfam" id="PF00072">
    <property type="entry name" value="Response_reg"/>
    <property type="match status" value="1"/>
</dbReference>
<feature type="coiled-coil region" evidence="10">
    <location>
        <begin position="200"/>
        <end position="234"/>
    </location>
</feature>
<dbReference type="CDD" id="cd00130">
    <property type="entry name" value="PAS"/>
    <property type="match status" value="1"/>
</dbReference>
<dbReference type="eggNOG" id="COG3920">
    <property type="taxonomic scope" value="Bacteria"/>
</dbReference>
<dbReference type="SMR" id="Q72DP1"/>
<name>Q72DP1_NITV2</name>
<evidence type="ECO:0000256" key="1">
    <source>
        <dbReference type="ARBA" id="ARBA00000085"/>
    </source>
</evidence>
<dbReference type="Gene3D" id="3.30.450.20">
    <property type="entry name" value="PAS domain"/>
    <property type="match status" value="1"/>
</dbReference>
<feature type="domain" description="Response regulatory" evidence="12">
    <location>
        <begin position="72"/>
        <end position="186"/>
    </location>
</feature>
<feature type="domain" description="PAS" evidence="13">
    <location>
        <begin position="238"/>
        <end position="311"/>
    </location>
</feature>
<evidence type="ECO:0000259" key="14">
    <source>
        <dbReference type="PROSITE" id="PS50113"/>
    </source>
</evidence>
<dbReference type="Proteomes" id="UP000002194">
    <property type="component" value="Chromosome"/>
</dbReference>
<keyword evidence="16" id="KW-1185">Reference proteome</keyword>
<dbReference type="InterPro" id="IPR036890">
    <property type="entry name" value="HATPase_C_sf"/>
</dbReference>
<protein>
    <recommendedName>
        <fullName evidence="2">histidine kinase</fullName>
        <ecNumber evidence="2">2.7.13.3</ecNumber>
    </recommendedName>
</protein>
<dbReference type="PROSITE" id="PS50112">
    <property type="entry name" value="PAS"/>
    <property type="match status" value="1"/>
</dbReference>
<sequence>MMAATGGRIPCSGFREPGVFSGVPRPRCTFESGLGGMGTGQSESMRCVAMARGGGVRSGARRESVSGVRMYRILIADDEPVVRYTLALYLEDAGYRVLQAGTVREALDLFDAEGADIAFIDWHMPGGGGAEALPLFASRAPTLPVVVVSGTNNVSDVIRALQLGAWDFMTKPIVDLAMVEQTLERCLVRARLLRDEGRLREHLEEQVLQRSRELEEANAQLRREIAERRDFEAALGESEARFRQLVENIHELFWVRDVFTWRLLYISPACETLFGVSPKQVIEKPELLHHFLAQSNREKFVEELLQTVRAGDVFDAEVQAWGAHGDDMVLRVRAFPVRDAAGHIYRVAGVAEDVTQRRQAERRILTSLREKEILLKEVHHRVKNNLQLVVSLLNLQASSVYDVRDRALLLDSRNRIASMALVHEELYRSDDLSGVDFADYLPRLARKLQSAFVIDVELDLQLDVAPVMLPVDIAIPCGLILNELIANALKHAFAERGHGRLSVSLQCQGGRAVLAVADDGVGLPAPFEALGERTLGVQLVRSLVQQLGGELRQQPGPGAHIVISFPVGEV</sequence>
<evidence type="ECO:0000313" key="16">
    <source>
        <dbReference type="Proteomes" id="UP000002194"/>
    </source>
</evidence>
<evidence type="ECO:0000256" key="3">
    <source>
        <dbReference type="ARBA" id="ARBA00022553"/>
    </source>
</evidence>
<keyword evidence="10" id="KW-0175">Coiled coil</keyword>
<evidence type="ECO:0000256" key="7">
    <source>
        <dbReference type="ARBA" id="ARBA00022840"/>
    </source>
</evidence>
<keyword evidence="5" id="KW-0547">Nucleotide-binding</keyword>
<dbReference type="SMART" id="SM00448">
    <property type="entry name" value="REC"/>
    <property type="match status" value="1"/>
</dbReference>
<dbReference type="EC" id="2.7.13.3" evidence="2"/>
<dbReference type="InterPro" id="IPR013655">
    <property type="entry name" value="PAS_fold_3"/>
</dbReference>
<reference evidence="15 16" key="1">
    <citation type="journal article" date="2004" name="Nat. Biotechnol.">
        <title>The genome sequence of the anaerobic, sulfate-reducing bacterium Desulfovibrio vulgaris Hildenborough.</title>
        <authorList>
            <person name="Heidelberg J.F."/>
            <person name="Seshadri R."/>
            <person name="Haveman S.A."/>
            <person name="Hemme C.L."/>
            <person name="Paulsen I.T."/>
            <person name="Kolonay J.F."/>
            <person name="Eisen J.A."/>
            <person name="Ward N."/>
            <person name="Methe B."/>
            <person name="Brinkac L.M."/>
            <person name="Daugherty S.C."/>
            <person name="Deboy R.T."/>
            <person name="Dodson R.J."/>
            <person name="Durkin A.S."/>
            <person name="Madupu R."/>
            <person name="Nelson W.C."/>
            <person name="Sullivan S.A."/>
            <person name="Fouts D."/>
            <person name="Haft D.H."/>
            <person name="Selengut J."/>
            <person name="Peterson J.D."/>
            <person name="Davidsen T.M."/>
            <person name="Zafar N."/>
            <person name="Zhou L."/>
            <person name="Radune D."/>
            <person name="Dimitrov G."/>
            <person name="Hance M."/>
            <person name="Tran K."/>
            <person name="Khouri H."/>
            <person name="Gill J."/>
            <person name="Utterback T.R."/>
            <person name="Feldblyum T.V."/>
            <person name="Wall J.D."/>
            <person name="Voordouw G."/>
            <person name="Fraser C.M."/>
        </authorList>
    </citation>
    <scope>NUCLEOTIDE SEQUENCE [LARGE SCALE GENOMIC DNA]</scope>
    <source>
        <strain evidence="16">ATCC 29579 / DSM 644 / NCIMB 8303 / VKM B-1760 / Hildenborough</strain>
    </source>
</reference>
<dbReference type="PhylomeDB" id="Q72DP1"/>
<dbReference type="InterPro" id="IPR011495">
    <property type="entry name" value="Sig_transdc_His_kin_sub2_dim/P"/>
</dbReference>
<dbReference type="InterPro" id="IPR003594">
    <property type="entry name" value="HATPase_dom"/>
</dbReference>
<dbReference type="GO" id="GO:0004673">
    <property type="term" value="F:protein histidine kinase activity"/>
    <property type="evidence" value="ECO:0007669"/>
    <property type="project" value="UniProtKB-EC"/>
</dbReference>
<dbReference type="SMART" id="SM00091">
    <property type="entry name" value="PAS"/>
    <property type="match status" value="1"/>
</dbReference>
<dbReference type="KEGG" id="dvu:DVU_0888"/>
<evidence type="ECO:0000259" key="12">
    <source>
        <dbReference type="PROSITE" id="PS50110"/>
    </source>
</evidence>
<dbReference type="InterPro" id="IPR035965">
    <property type="entry name" value="PAS-like_dom_sf"/>
</dbReference>
<keyword evidence="6" id="KW-0418">Kinase</keyword>
<dbReference type="HOGENOM" id="CLU_000445_114_57_7"/>
<keyword evidence="4" id="KW-0808">Transferase</keyword>
<evidence type="ECO:0000256" key="9">
    <source>
        <dbReference type="PROSITE-ProRule" id="PRU00169"/>
    </source>
</evidence>
<accession>Q72DP1</accession>
<dbReference type="Gene3D" id="3.30.565.10">
    <property type="entry name" value="Histidine kinase-like ATPase, C-terminal domain"/>
    <property type="match status" value="1"/>
</dbReference>
<evidence type="ECO:0000256" key="10">
    <source>
        <dbReference type="SAM" id="Coils"/>
    </source>
</evidence>
<dbReference type="PROSITE" id="PS50113">
    <property type="entry name" value="PAC"/>
    <property type="match status" value="1"/>
</dbReference>
<keyword evidence="7" id="KW-0067">ATP-binding</keyword>
<dbReference type="STRING" id="882.DVU_0888"/>
<dbReference type="eggNOG" id="COG2204">
    <property type="taxonomic scope" value="Bacteria"/>
</dbReference>
<dbReference type="NCBIfam" id="TIGR00229">
    <property type="entry name" value="sensory_box"/>
    <property type="match status" value="1"/>
</dbReference>
<dbReference type="PaxDb" id="882-DVU_0888"/>
<dbReference type="EnsemblBacteria" id="AAS95368">
    <property type="protein sequence ID" value="AAS95368"/>
    <property type="gene ID" value="DVU_0888"/>
</dbReference>
<dbReference type="PANTHER" id="PTHR41523">
    <property type="entry name" value="TWO-COMPONENT SYSTEM SENSOR PROTEIN"/>
    <property type="match status" value="1"/>
</dbReference>
<dbReference type="Pfam" id="PF02518">
    <property type="entry name" value="HATPase_c"/>
    <property type="match status" value="1"/>
</dbReference>
<keyword evidence="8" id="KW-0843">Virulence</keyword>
<evidence type="ECO:0000256" key="5">
    <source>
        <dbReference type="ARBA" id="ARBA00022741"/>
    </source>
</evidence>
<dbReference type="Pfam" id="PF07568">
    <property type="entry name" value="HisKA_2"/>
    <property type="match status" value="1"/>
</dbReference>
<feature type="domain" description="PAC" evidence="14">
    <location>
        <begin position="314"/>
        <end position="366"/>
    </location>
</feature>
<dbReference type="InterPro" id="IPR000700">
    <property type="entry name" value="PAS-assoc_C"/>
</dbReference>
<dbReference type="InterPro" id="IPR005467">
    <property type="entry name" value="His_kinase_dom"/>
</dbReference>
<dbReference type="SUPFAM" id="SSF55874">
    <property type="entry name" value="ATPase domain of HSP90 chaperone/DNA topoisomerase II/histidine kinase"/>
    <property type="match status" value="1"/>
</dbReference>
<dbReference type="InterPro" id="IPR011006">
    <property type="entry name" value="CheY-like_superfamily"/>
</dbReference>
<evidence type="ECO:0000259" key="13">
    <source>
        <dbReference type="PROSITE" id="PS50112"/>
    </source>
</evidence>
<evidence type="ECO:0000256" key="8">
    <source>
        <dbReference type="ARBA" id="ARBA00023026"/>
    </source>
</evidence>
<dbReference type="InterPro" id="IPR001789">
    <property type="entry name" value="Sig_transdc_resp-reg_receiver"/>
</dbReference>
<dbReference type="PANTHER" id="PTHR41523:SF8">
    <property type="entry name" value="ETHYLENE RESPONSE SENSOR PROTEIN"/>
    <property type="match status" value="1"/>
</dbReference>
<dbReference type="EMBL" id="AE017285">
    <property type="protein sequence ID" value="AAS95368.1"/>
    <property type="molecule type" value="Genomic_DNA"/>
</dbReference>
<comment type="catalytic activity">
    <reaction evidence="1">
        <text>ATP + protein L-histidine = ADP + protein N-phospho-L-histidine.</text>
        <dbReference type="EC" id="2.7.13.3"/>
    </reaction>
</comment>
<dbReference type="Gene3D" id="3.40.50.2300">
    <property type="match status" value="1"/>
</dbReference>
<feature type="modified residue" description="4-aspartylphosphate" evidence="9">
    <location>
        <position position="121"/>
    </location>
</feature>
<dbReference type="OrthoDB" id="5342753at2"/>
<dbReference type="PROSITE" id="PS50109">
    <property type="entry name" value="HIS_KIN"/>
    <property type="match status" value="1"/>
</dbReference>
<dbReference type="PATRIC" id="fig|882.5.peg.831"/>
<feature type="domain" description="Histidine kinase" evidence="11">
    <location>
        <begin position="480"/>
        <end position="569"/>
    </location>
</feature>
<dbReference type="SMART" id="SM00387">
    <property type="entry name" value="HATPase_c"/>
    <property type="match status" value="1"/>
</dbReference>
<evidence type="ECO:0000256" key="4">
    <source>
        <dbReference type="ARBA" id="ARBA00022679"/>
    </source>
</evidence>
<dbReference type="Pfam" id="PF08447">
    <property type="entry name" value="PAS_3"/>
    <property type="match status" value="1"/>
</dbReference>
<gene>
    <name evidence="15" type="ordered locus">DVU_0888</name>
</gene>
<dbReference type="SUPFAM" id="SSF55785">
    <property type="entry name" value="PYP-like sensor domain (PAS domain)"/>
    <property type="match status" value="1"/>
</dbReference>
<keyword evidence="3 9" id="KW-0597">Phosphoprotein</keyword>
<dbReference type="PROSITE" id="PS50110">
    <property type="entry name" value="RESPONSE_REGULATORY"/>
    <property type="match status" value="1"/>
</dbReference>
<proteinExistence type="predicted"/>
<dbReference type="AlphaFoldDB" id="Q72DP1"/>
<dbReference type="GO" id="GO:0000160">
    <property type="term" value="P:phosphorelay signal transduction system"/>
    <property type="evidence" value="ECO:0007669"/>
    <property type="project" value="InterPro"/>
</dbReference>
<dbReference type="SUPFAM" id="SSF52172">
    <property type="entry name" value="CheY-like"/>
    <property type="match status" value="1"/>
</dbReference>
<dbReference type="InterPro" id="IPR000014">
    <property type="entry name" value="PAS"/>
</dbReference>
<evidence type="ECO:0000256" key="2">
    <source>
        <dbReference type="ARBA" id="ARBA00012438"/>
    </source>
</evidence>
<dbReference type="GO" id="GO:0005524">
    <property type="term" value="F:ATP binding"/>
    <property type="evidence" value="ECO:0007669"/>
    <property type="project" value="UniProtKB-KW"/>
</dbReference>
<evidence type="ECO:0000256" key="6">
    <source>
        <dbReference type="ARBA" id="ARBA00022777"/>
    </source>
</evidence>
<organism evidence="15 16">
    <name type="scientific">Nitratidesulfovibrio vulgaris (strain ATCC 29579 / DSM 644 / CCUG 34227 / NCIMB 8303 / VKM B-1760 / Hildenborough)</name>
    <name type="common">Desulfovibrio vulgaris</name>
    <dbReference type="NCBI Taxonomy" id="882"/>
    <lineage>
        <taxon>Bacteria</taxon>
        <taxon>Pseudomonadati</taxon>
        <taxon>Thermodesulfobacteriota</taxon>
        <taxon>Desulfovibrionia</taxon>
        <taxon>Desulfovibrionales</taxon>
        <taxon>Desulfovibrionaceae</taxon>
        <taxon>Nitratidesulfovibrio</taxon>
    </lineage>
</organism>